<sequence length="132" mass="13671">MKTSYLFGIGAAAALVVGSVAWNALQENAASAPAPPTLDQIAFAETATPSDAELAAVYDRSCRACHALDGGGAPLTGHAADWRARAEERGGLRALTVSAIEGYENMPGMGLCNDCSEGQIVDLIEFMIGEEL</sequence>
<proteinExistence type="predicted"/>
<dbReference type="InterPro" id="IPR002323">
    <property type="entry name" value="Cyt_CIE"/>
</dbReference>
<name>A0AAN0M9N8_9RHOB</name>
<organism evidence="8 9">
    <name type="scientific">Yoonia rhodophyticola</name>
    <dbReference type="NCBI Taxonomy" id="3137370"/>
    <lineage>
        <taxon>Bacteria</taxon>
        <taxon>Pseudomonadati</taxon>
        <taxon>Pseudomonadota</taxon>
        <taxon>Alphaproteobacteria</taxon>
        <taxon>Rhodobacterales</taxon>
        <taxon>Paracoccaceae</taxon>
        <taxon>Yoonia</taxon>
    </lineage>
</organism>
<dbReference type="RefSeq" id="WP_342075005.1">
    <property type="nucleotide sequence ID" value="NZ_CP151764.2"/>
</dbReference>
<dbReference type="PRINTS" id="PR00607">
    <property type="entry name" value="CYTCHROMECIE"/>
</dbReference>
<evidence type="ECO:0000256" key="3">
    <source>
        <dbReference type="ARBA" id="ARBA00022723"/>
    </source>
</evidence>
<feature type="domain" description="Cytochrome c" evidence="7">
    <location>
        <begin position="52"/>
        <end position="127"/>
    </location>
</feature>
<evidence type="ECO:0000259" key="7">
    <source>
        <dbReference type="Pfam" id="PF13442"/>
    </source>
</evidence>
<geneLocation type="plasmid" evidence="8 9">
    <name>pSS1-5</name>
</geneLocation>
<keyword evidence="6" id="KW-0732">Signal</keyword>
<accession>A0AAN0M9N8</accession>
<evidence type="ECO:0000256" key="1">
    <source>
        <dbReference type="ARBA" id="ARBA00022448"/>
    </source>
</evidence>
<dbReference type="InterPro" id="IPR036909">
    <property type="entry name" value="Cyt_c-like_dom_sf"/>
</dbReference>
<keyword evidence="8" id="KW-0614">Plasmid</keyword>
<keyword evidence="5" id="KW-0408">Iron</keyword>
<dbReference type="KEGG" id="yrh:AABB31_00670"/>
<keyword evidence="4" id="KW-0249">Electron transport</keyword>
<dbReference type="PANTHER" id="PTHR40942">
    <property type="match status" value="1"/>
</dbReference>
<dbReference type="Proteomes" id="UP001470809">
    <property type="component" value="Plasmid pSS1-5"/>
</dbReference>
<dbReference type="EMBL" id="CP151764">
    <property type="protein sequence ID" value="WZU65663.1"/>
    <property type="molecule type" value="Genomic_DNA"/>
</dbReference>
<dbReference type="AlphaFoldDB" id="A0AAN0M9N8"/>
<feature type="signal peptide" evidence="6">
    <location>
        <begin position="1"/>
        <end position="23"/>
    </location>
</feature>
<dbReference type="InterPro" id="IPR009056">
    <property type="entry name" value="Cyt_c-like_dom"/>
</dbReference>
<keyword evidence="9" id="KW-1185">Reference proteome</keyword>
<reference evidence="8" key="1">
    <citation type="submission" date="2024-08" db="EMBL/GenBank/DDBJ databases">
        <title>Phylogenomic analyses of a clade within the roseobacter group suggest taxonomic reassignments of species of the genera Aestuariivita, Citreicella, Loktanella, Nautella, Pelagibaca, Ruegeria, Thalassobius, Thiobacimonas and Tropicibacter, and the proposal o.</title>
        <authorList>
            <person name="Jeon C.O."/>
        </authorList>
    </citation>
    <scope>NUCLEOTIDE SEQUENCE</scope>
    <source>
        <strain evidence="8">SS1-5</strain>
        <plasmid evidence="8">pSS1-5</plasmid>
    </source>
</reference>
<protein>
    <submittedName>
        <fullName evidence="8">Cytochrome c5 family protein</fullName>
    </submittedName>
</protein>
<evidence type="ECO:0000256" key="2">
    <source>
        <dbReference type="ARBA" id="ARBA00022617"/>
    </source>
</evidence>
<evidence type="ECO:0000256" key="4">
    <source>
        <dbReference type="ARBA" id="ARBA00022982"/>
    </source>
</evidence>
<keyword evidence="3" id="KW-0479">Metal-binding</keyword>
<gene>
    <name evidence="8" type="ORF">AABB31_00670</name>
</gene>
<keyword evidence="1" id="KW-0813">Transport</keyword>
<dbReference type="GO" id="GO:0005506">
    <property type="term" value="F:iron ion binding"/>
    <property type="evidence" value="ECO:0007669"/>
    <property type="project" value="InterPro"/>
</dbReference>
<dbReference type="Gene3D" id="1.10.760.10">
    <property type="entry name" value="Cytochrome c-like domain"/>
    <property type="match status" value="1"/>
</dbReference>
<dbReference type="GO" id="GO:0020037">
    <property type="term" value="F:heme binding"/>
    <property type="evidence" value="ECO:0007669"/>
    <property type="project" value="InterPro"/>
</dbReference>
<evidence type="ECO:0000313" key="8">
    <source>
        <dbReference type="EMBL" id="WZU65663.1"/>
    </source>
</evidence>
<dbReference type="SUPFAM" id="SSF46626">
    <property type="entry name" value="Cytochrome c"/>
    <property type="match status" value="1"/>
</dbReference>
<feature type="chain" id="PRO_5042988335" evidence="6">
    <location>
        <begin position="24"/>
        <end position="132"/>
    </location>
</feature>
<evidence type="ECO:0000256" key="6">
    <source>
        <dbReference type="SAM" id="SignalP"/>
    </source>
</evidence>
<dbReference type="Pfam" id="PF13442">
    <property type="entry name" value="Cytochrome_CBB3"/>
    <property type="match status" value="1"/>
</dbReference>
<dbReference type="GO" id="GO:0009055">
    <property type="term" value="F:electron transfer activity"/>
    <property type="evidence" value="ECO:0007669"/>
    <property type="project" value="InterPro"/>
</dbReference>
<evidence type="ECO:0000313" key="9">
    <source>
        <dbReference type="Proteomes" id="UP001470809"/>
    </source>
</evidence>
<evidence type="ECO:0000256" key="5">
    <source>
        <dbReference type="ARBA" id="ARBA00023004"/>
    </source>
</evidence>
<dbReference type="PANTHER" id="PTHR40942:SF4">
    <property type="entry name" value="CYTOCHROME C5"/>
    <property type="match status" value="1"/>
</dbReference>
<keyword evidence="2" id="KW-0349">Heme</keyword>